<evidence type="ECO:0000259" key="7">
    <source>
        <dbReference type="Pfam" id="PF00881"/>
    </source>
</evidence>
<feature type="domain" description="Nitroreductase" evidence="7">
    <location>
        <begin position="7"/>
        <end position="194"/>
    </location>
</feature>
<dbReference type="InterPro" id="IPR000415">
    <property type="entry name" value="Nitroreductase-like"/>
</dbReference>
<evidence type="ECO:0000256" key="5">
    <source>
        <dbReference type="ARBA" id="ARBA00022857"/>
    </source>
</evidence>
<keyword evidence="4" id="KW-0288">FMN</keyword>
<proteinExistence type="inferred from homology"/>
<evidence type="ECO:0000313" key="8">
    <source>
        <dbReference type="EMBL" id="MDI2091760.1"/>
    </source>
</evidence>
<dbReference type="CDD" id="cd02149">
    <property type="entry name" value="NfsB-like"/>
    <property type="match status" value="1"/>
</dbReference>
<keyword evidence="5" id="KW-0521">NADP</keyword>
<dbReference type="Pfam" id="PF00881">
    <property type="entry name" value="Nitroreductase"/>
    <property type="match status" value="1"/>
</dbReference>
<sequence length="218" mass="25011">MDLKAIVRKRYTTKKYNPSKKIPADLFEQLIDALQYTPTSINSQPYHFIIAETPNGKSRIAKSMEGDMYSYNHSKVIDASHVVVICAKTDMDKAYIQNILDQEEQDGRIASPEKKQKTVDLYSRYIHMHKEIFHDLQTWMDKQAYIALGTLLLGAATLGIDATPIEGFDHKILDNEFNLHDQGYKSLVTIALGYRADDDYNAELPKSRLPKEQIFSFF</sequence>
<dbReference type="EC" id="1.5.1.34" evidence="8"/>
<evidence type="ECO:0000256" key="6">
    <source>
        <dbReference type="ARBA" id="ARBA00023002"/>
    </source>
</evidence>
<dbReference type="PANTHER" id="PTHR43673">
    <property type="entry name" value="NAD(P)H NITROREDUCTASE YDGI-RELATED"/>
    <property type="match status" value="1"/>
</dbReference>
<keyword evidence="6 8" id="KW-0560">Oxidoreductase</keyword>
<dbReference type="InterPro" id="IPR029479">
    <property type="entry name" value="Nitroreductase"/>
</dbReference>
<reference evidence="8" key="1">
    <citation type="submission" date="2023-05" db="EMBL/GenBank/DDBJ databases">
        <title>Whole genome sequence of Commensalibacter sp.</title>
        <authorList>
            <person name="Charoenyingcharoen P."/>
            <person name="Yukphan P."/>
        </authorList>
    </citation>
    <scope>NUCLEOTIDE SEQUENCE</scope>
    <source>
        <strain evidence="8">TBRC 16381</strain>
    </source>
</reference>
<dbReference type="NCBIfam" id="NF008275">
    <property type="entry name" value="PRK11053.1"/>
    <property type="match status" value="1"/>
</dbReference>
<keyword evidence="3" id="KW-0285">Flavoprotein</keyword>
<evidence type="ECO:0000256" key="4">
    <source>
        <dbReference type="ARBA" id="ARBA00022643"/>
    </source>
</evidence>
<protein>
    <submittedName>
        <fullName evidence="8">Oxygen-insensitive NAD(P)H nitroreductase</fullName>
        <ecNumber evidence="8">1.5.1.34</ecNumber>
    </submittedName>
</protein>
<organism evidence="8 9">
    <name type="scientific">Commensalibacter oyaizuii</name>
    <dbReference type="NCBI Taxonomy" id="3043873"/>
    <lineage>
        <taxon>Bacteria</taxon>
        <taxon>Pseudomonadati</taxon>
        <taxon>Pseudomonadota</taxon>
        <taxon>Alphaproteobacteria</taxon>
        <taxon>Acetobacterales</taxon>
        <taxon>Acetobacteraceae</taxon>
    </lineage>
</organism>
<dbReference type="Proteomes" id="UP001431634">
    <property type="component" value="Unassembled WGS sequence"/>
</dbReference>
<name>A0ABT6Q3Q2_9PROT</name>
<gene>
    <name evidence="8" type="primary">nfsB</name>
    <name evidence="8" type="ORF">QJV27_10330</name>
</gene>
<evidence type="ECO:0000256" key="3">
    <source>
        <dbReference type="ARBA" id="ARBA00022630"/>
    </source>
</evidence>
<dbReference type="RefSeq" id="WP_281448845.1">
    <property type="nucleotide sequence ID" value="NZ_JASBAO010000001.1"/>
</dbReference>
<accession>A0ABT6Q3Q2</accession>
<dbReference type="EMBL" id="JASBAO010000001">
    <property type="protein sequence ID" value="MDI2091760.1"/>
    <property type="molecule type" value="Genomic_DNA"/>
</dbReference>
<dbReference type="PANTHER" id="PTHR43673:SF2">
    <property type="entry name" value="NITROREDUCTASE"/>
    <property type="match status" value="1"/>
</dbReference>
<comment type="similarity">
    <text evidence="2">Belongs to the nitroreductase family.</text>
</comment>
<comment type="caution">
    <text evidence="8">The sequence shown here is derived from an EMBL/GenBank/DDBJ whole genome shotgun (WGS) entry which is preliminary data.</text>
</comment>
<dbReference type="SUPFAM" id="SSF55469">
    <property type="entry name" value="FMN-dependent nitroreductase-like"/>
    <property type="match status" value="1"/>
</dbReference>
<keyword evidence="9" id="KW-1185">Reference proteome</keyword>
<dbReference type="InterPro" id="IPR033878">
    <property type="entry name" value="NfsB-like"/>
</dbReference>
<dbReference type="Gene3D" id="3.40.109.10">
    <property type="entry name" value="NADH Oxidase"/>
    <property type="match status" value="1"/>
</dbReference>
<evidence type="ECO:0000256" key="1">
    <source>
        <dbReference type="ARBA" id="ARBA00001917"/>
    </source>
</evidence>
<evidence type="ECO:0000256" key="2">
    <source>
        <dbReference type="ARBA" id="ARBA00007118"/>
    </source>
</evidence>
<evidence type="ECO:0000313" key="9">
    <source>
        <dbReference type="Proteomes" id="UP001431634"/>
    </source>
</evidence>
<comment type="cofactor">
    <cofactor evidence="1">
        <name>FMN</name>
        <dbReference type="ChEBI" id="CHEBI:58210"/>
    </cofactor>
</comment>
<dbReference type="GO" id="GO:0004155">
    <property type="term" value="F:6,7-dihydropteridine reductase activity"/>
    <property type="evidence" value="ECO:0007669"/>
    <property type="project" value="UniProtKB-EC"/>
</dbReference>